<evidence type="ECO:0000256" key="1">
    <source>
        <dbReference type="SAM" id="SignalP"/>
    </source>
</evidence>
<keyword evidence="1" id="KW-0732">Signal</keyword>
<sequence>MKSVRLAGVLSMLLALVCFSGCSDSDEGIYFTQDEVVQGDILTGKQVNIGNSLTVYTGMGNEVYVQGGSGNLSAVSADEQVATVEVIQGLFDDSKYPRLRIMGVSVGNAAVTVTDERGNTATLQVKVEDSETLWSSYTYQKTSLIEDVCRVTGVSDEAAGAIRSDILTRKNKEFRFVFKVRSISAGLPSMSKLSVRDAEGNQLYELSDGYLTQKGQLTFGIVNADGVPEKTYTFSLIDDEQGRWLVEDLTYDYKAQYPGVQVELRRLVKKIG</sequence>
<evidence type="ECO:0008006" key="4">
    <source>
        <dbReference type="Google" id="ProtNLM"/>
    </source>
</evidence>
<protein>
    <recommendedName>
        <fullName evidence="4">Lipoprotein</fullName>
    </recommendedName>
</protein>
<keyword evidence="3" id="KW-1185">Reference proteome</keyword>
<dbReference type="EMBL" id="CP002352">
    <property type="protein sequence ID" value="ADV42325.1"/>
    <property type="molecule type" value="Genomic_DNA"/>
</dbReference>
<dbReference type="RefSeq" id="WP_013545942.1">
    <property type="nucleotide sequence ID" value="NC_014933.1"/>
</dbReference>
<dbReference type="Proteomes" id="UP000008630">
    <property type="component" value="Chromosome"/>
</dbReference>
<evidence type="ECO:0000313" key="3">
    <source>
        <dbReference type="Proteomes" id="UP000008630"/>
    </source>
</evidence>
<organism evidence="2 3">
    <name type="scientific">Bacteroides helcogenes (strain ATCC 35417 / DSM 20613 / JCM 6297 / CCUG 15421 / P 36-108)</name>
    <dbReference type="NCBI Taxonomy" id="693979"/>
    <lineage>
        <taxon>Bacteria</taxon>
        <taxon>Pseudomonadati</taxon>
        <taxon>Bacteroidota</taxon>
        <taxon>Bacteroidia</taxon>
        <taxon>Bacteroidales</taxon>
        <taxon>Bacteroidaceae</taxon>
        <taxon>Bacteroides</taxon>
    </lineage>
</organism>
<feature type="signal peptide" evidence="1">
    <location>
        <begin position="1"/>
        <end position="20"/>
    </location>
</feature>
<dbReference type="HOGENOM" id="CLU_1064952_0_0_10"/>
<name>E6SUA7_BACT6</name>
<accession>E6SUA7</accession>
<evidence type="ECO:0000313" key="2">
    <source>
        <dbReference type="EMBL" id="ADV42325.1"/>
    </source>
</evidence>
<feature type="chain" id="PRO_5003209416" description="Lipoprotein" evidence="1">
    <location>
        <begin position="21"/>
        <end position="272"/>
    </location>
</feature>
<dbReference type="AlphaFoldDB" id="E6SUA7"/>
<dbReference type="STRING" id="693979.Bache_0295"/>
<dbReference type="eggNOG" id="ENOG5030M84">
    <property type="taxonomic scope" value="Bacteria"/>
</dbReference>
<dbReference type="OrthoDB" id="1025620at2"/>
<reference evidence="2 3" key="2">
    <citation type="journal article" date="2011" name="Stand. Genomic Sci.">
        <title>Complete genome sequence of Bacteroides helcogenes type strain (P 36-108).</title>
        <authorList>
            <person name="Pati A."/>
            <person name="Gronow S."/>
            <person name="Zeytun A."/>
            <person name="Lapidus A."/>
            <person name="Nolan M."/>
            <person name="Hammon N."/>
            <person name="Deshpande S."/>
            <person name="Cheng J.F."/>
            <person name="Tapia R."/>
            <person name="Han C."/>
            <person name="Goodwin L."/>
            <person name="Pitluck S."/>
            <person name="Liolios K."/>
            <person name="Pagani I."/>
            <person name="Ivanova N."/>
            <person name="Mavromatis K."/>
            <person name="Chen A."/>
            <person name="Palaniappan K."/>
            <person name="Land M."/>
            <person name="Hauser L."/>
            <person name="Chang Y.J."/>
            <person name="Jeffries C.D."/>
            <person name="Detter J.C."/>
            <person name="Brambilla E."/>
            <person name="Rohde M."/>
            <person name="Goker M."/>
            <person name="Woyke T."/>
            <person name="Bristow J."/>
            <person name="Eisen J.A."/>
            <person name="Markowitz V."/>
            <person name="Hugenholtz P."/>
            <person name="Kyrpides N.C."/>
            <person name="Klenk H.P."/>
            <person name="Lucas S."/>
        </authorList>
    </citation>
    <scope>NUCLEOTIDE SEQUENCE [LARGE SCALE GENOMIC DNA]</scope>
    <source>
        <strain evidence="3">ATCC 35417 / DSM 20613 / JCM 6297 / CCUG 15421 / P 36-108</strain>
    </source>
</reference>
<dbReference type="KEGG" id="bhl:Bache_0295"/>
<gene>
    <name evidence="2" type="ordered locus">Bache_0295</name>
</gene>
<reference key="1">
    <citation type="submission" date="2010-11" db="EMBL/GenBank/DDBJ databases">
        <title>The complete genome of Bacteroides helcogenes P 36-108.</title>
        <authorList>
            <consortium name="US DOE Joint Genome Institute (JGI-PGF)"/>
            <person name="Lucas S."/>
            <person name="Copeland A."/>
            <person name="Lapidus A."/>
            <person name="Bruce D."/>
            <person name="Goodwin L."/>
            <person name="Pitluck S."/>
            <person name="Kyrpides N."/>
            <person name="Mavromatis K."/>
            <person name="Ivanova N."/>
            <person name="Zeytun A."/>
            <person name="Brettin T."/>
            <person name="Detter J.C."/>
            <person name="Tapia R."/>
            <person name="Han C."/>
            <person name="Land M."/>
            <person name="Hauser L."/>
            <person name="Markowitz V."/>
            <person name="Cheng J.-F."/>
            <person name="Hugenholtz P."/>
            <person name="Woyke T."/>
            <person name="Wu D."/>
            <person name="Gronow S."/>
            <person name="Wellnitz S."/>
            <person name="Brambilla E."/>
            <person name="Klenk H.-P."/>
            <person name="Eisen J.A."/>
        </authorList>
    </citation>
    <scope>NUCLEOTIDE SEQUENCE</scope>
    <source>
        <strain>P 36-108</strain>
    </source>
</reference>
<proteinExistence type="predicted"/>
<dbReference type="Gene3D" id="2.60.40.1080">
    <property type="match status" value="1"/>
</dbReference>